<reference evidence="3 4" key="1">
    <citation type="submission" date="2016-10" db="EMBL/GenBank/DDBJ databases">
        <authorList>
            <person name="de Groot N.N."/>
        </authorList>
    </citation>
    <scope>NUCLEOTIDE SEQUENCE [LARGE SCALE GENOMIC DNA]</scope>
    <source>
        <strain evidence="3 4">DSM 19182</strain>
    </source>
</reference>
<evidence type="ECO:0000313" key="5">
    <source>
        <dbReference type="Proteomes" id="UP000321425"/>
    </source>
</evidence>
<evidence type="ECO:0000313" key="4">
    <source>
        <dbReference type="Proteomes" id="UP000198548"/>
    </source>
</evidence>
<accession>A0A1H7UL66</accession>
<dbReference type="Proteomes" id="UP000198548">
    <property type="component" value="Unassembled WGS sequence"/>
</dbReference>
<feature type="domain" description="DUF6671" evidence="1">
    <location>
        <begin position="71"/>
        <end position="291"/>
    </location>
</feature>
<evidence type="ECO:0000259" key="1">
    <source>
        <dbReference type="Pfam" id="PF20376"/>
    </source>
</evidence>
<name>A0A1H7UL66_9LACT</name>
<dbReference type="Pfam" id="PF20376">
    <property type="entry name" value="DUF6671"/>
    <property type="match status" value="1"/>
</dbReference>
<dbReference type="RefSeq" id="WP_091488476.1">
    <property type="nucleotide sequence ID" value="NZ_BJUX01000002.1"/>
</dbReference>
<dbReference type="AlphaFoldDB" id="A0A1H7UL66"/>
<dbReference type="EMBL" id="FOBL01000018">
    <property type="protein sequence ID" value="SEL97536.1"/>
    <property type="molecule type" value="Genomic_DNA"/>
</dbReference>
<dbReference type="InterPro" id="IPR046612">
    <property type="entry name" value="DUF6671"/>
</dbReference>
<keyword evidence="5" id="KW-1185">Reference proteome</keyword>
<dbReference type="Proteomes" id="UP000321425">
    <property type="component" value="Unassembled WGS sequence"/>
</dbReference>
<sequence>MNQEEVLESLFKNRTGILATMHKKEEVISPILEKELGIKTVVPKGFDSDMYGTFTGDVERIGGQFEAARRKAEGAMALSNATLAIASEGTFGPHPYVPFIPFNREVVLLIDKKNDIEISGIAATTETDFKHKRVKNFTEAYDFALSAGFPETGIVVKVSEHSKDPNDMIKGITTKENLEKAVLNTLEKSADNEIFLETDMRALYNTKRMKNIEAATRDLVKNITSLCPSCQWPGYKITDRTKGLPCQWCKQPTQLTLSYHYNCSKCGYSEEEKYPEGIKEADPGNCQYCNP</sequence>
<gene>
    <name evidence="2" type="ORF">APU01nite_02880</name>
    <name evidence="3" type="ORF">SAMN04488100_11838</name>
</gene>
<dbReference type="OrthoDB" id="9793837at2"/>
<organism evidence="3 4">
    <name type="scientific">Alkalibacterium putridalgicola</name>
    <dbReference type="NCBI Taxonomy" id="426703"/>
    <lineage>
        <taxon>Bacteria</taxon>
        <taxon>Bacillati</taxon>
        <taxon>Bacillota</taxon>
        <taxon>Bacilli</taxon>
        <taxon>Lactobacillales</taxon>
        <taxon>Carnobacteriaceae</taxon>
        <taxon>Alkalibacterium</taxon>
    </lineage>
</organism>
<dbReference type="EMBL" id="BJUX01000002">
    <property type="protein sequence ID" value="GEK88249.1"/>
    <property type="molecule type" value="Genomic_DNA"/>
</dbReference>
<evidence type="ECO:0000313" key="2">
    <source>
        <dbReference type="EMBL" id="GEK88249.1"/>
    </source>
</evidence>
<evidence type="ECO:0000313" key="3">
    <source>
        <dbReference type="EMBL" id="SEL97536.1"/>
    </source>
</evidence>
<reference evidence="2 5" key="2">
    <citation type="submission" date="2019-07" db="EMBL/GenBank/DDBJ databases">
        <title>Whole genome shotgun sequence of Alkalibacterium putridalgicola NBRC 103243.</title>
        <authorList>
            <person name="Hosoyama A."/>
            <person name="Uohara A."/>
            <person name="Ohji S."/>
            <person name="Ichikawa N."/>
        </authorList>
    </citation>
    <scope>NUCLEOTIDE SEQUENCE [LARGE SCALE GENOMIC DNA]</scope>
    <source>
        <strain evidence="2 5">NBRC 103243</strain>
    </source>
</reference>
<protein>
    <recommendedName>
        <fullName evidence="1">DUF6671 domain-containing protein</fullName>
    </recommendedName>
</protein>
<proteinExistence type="predicted"/>